<comment type="caution">
    <text evidence="1">The sequence shown here is derived from an EMBL/GenBank/DDBJ whole genome shotgun (WGS) entry which is preliminary data.</text>
</comment>
<evidence type="ECO:0000313" key="1">
    <source>
        <dbReference type="EMBL" id="NPE25965.1"/>
    </source>
</evidence>
<reference evidence="1 2" key="1">
    <citation type="submission" date="2020-05" db="EMBL/GenBank/DDBJ databases">
        <title>Distinct polysaccharide utilization as determinants for interspecies competition between intestinal Prevotella spp.</title>
        <authorList>
            <person name="Galvez E.J.C."/>
            <person name="Iljazovic A."/>
            <person name="Strowig T."/>
        </authorList>
    </citation>
    <scope>NUCLEOTIDE SEQUENCE [LARGE SCALE GENOMIC DNA]</scope>
    <source>
        <strain evidence="1 2">PCHR</strain>
    </source>
</reference>
<proteinExistence type="predicted"/>
<sequence>MKVIKCRLVPKDICVNLFGLLLARDTGWIDIHVMNHERIHTLQQRELLFVPFYIIYIAEWLLRFARHRNSHEAYMEISFEKEAYAHGHDLTYPARRRHFAQWRNNNL</sequence>
<gene>
    <name evidence="1" type="ORF">HPS54_10660</name>
</gene>
<dbReference type="RefSeq" id="WP_172345434.1">
    <property type="nucleotide sequence ID" value="NZ_CASYYZ010000070.1"/>
</dbReference>
<protein>
    <submittedName>
        <fullName evidence="1">Uncharacterized protein</fullName>
    </submittedName>
</protein>
<keyword evidence="2" id="KW-1185">Reference proteome</keyword>
<evidence type="ECO:0000313" key="2">
    <source>
        <dbReference type="Proteomes" id="UP000820977"/>
    </source>
</evidence>
<dbReference type="EMBL" id="JABKKJ010000023">
    <property type="protein sequence ID" value="NPE25965.1"/>
    <property type="molecule type" value="Genomic_DNA"/>
</dbReference>
<accession>A0ABX2B6W4</accession>
<organism evidence="1 2">
    <name type="scientific">Xylanibacter caecicola</name>
    <dbReference type="NCBI Taxonomy" id="2736294"/>
    <lineage>
        <taxon>Bacteria</taxon>
        <taxon>Pseudomonadati</taxon>
        <taxon>Bacteroidota</taxon>
        <taxon>Bacteroidia</taxon>
        <taxon>Bacteroidales</taxon>
        <taxon>Prevotellaceae</taxon>
        <taxon>Xylanibacter</taxon>
    </lineage>
</organism>
<dbReference type="Proteomes" id="UP000820977">
    <property type="component" value="Unassembled WGS sequence"/>
</dbReference>
<name>A0ABX2B6W4_9BACT</name>